<evidence type="ECO:0000256" key="2">
    <source>
        <dbReference type="ARBA" id="ARBA00022801"/>
    </source>
</evidence>
<feature type="binding site" evidence="3">
    <location>
        <position position="185"/>
    </location>
    <ligand>
        <name>a divalent metal cation</name>
        <dbReference type="ChEBI" id="CHEBI:60240"/>
        <label>2</label>
    </ligand>
</feature>
<dbReference type="CDD" id="cd00530">
    <property type="entry name" value="PTE"/>
    <property type="match status" value="1"/>
</dbReference>
<dbReference type="GO" id="GO:0008270">
    <property type="term" value="F:zinc ion binding"/>
    <property type="evidence" value="ECO:0007669"/>
    <property type="project" value="InterPro"/>
</dbReference>
<name>A0A3Q9BL47_9LACT</name>
<dbReference type="PIRSF" id="PIRSF016839">
    <property type="entry name" value="PhP"/>
    <property type="match status" value="1"/>
</dbReference>
<proteinExistence type="inferred from homology"/>
<protein>
    <submittedName>
        <fullName evidence="5">Phosphotriesterase-related protein</fullName>
    </submittedName>
</protein>
<dbReference type="Gene3D" id="3.20.20.140">
    <property type="entry name" value="Metal-dependent hydrolases"/>
    <property type="match status" value="1"/>
</dbReference>
<evidence type="ECO:0000256" key="1">
    <source>
        <dbReference type="ARBA" id="ARBA00022723"/>
    </source>
</evidence>
<gene>
    <name evidence="5" type="ORF">EJN90_09110</name>
</gene>
<feature type="binding site" evidence="3">
    <location>
        <position position="157"/>
    </location>
    <ligand>
        <name>a divalent metal cation</name>
        <dbReference type="ChEBI" id="CHEBI:60240"/>
        <label>2</label>
    </ligand>
</feature>
<dbReference type="EMBL" id="CP034465">
    <property type="protein sequence ID" value="AZP04781.1"/>
    <property type="molecule type" value="Genomic_DNA"/>
</dbReference>
<feature type="binding site" evidence="3">
    <location>
        <position position="242"/>
    </location>
    <ligand>
        <name>a divalent metal cation</name>
        <dbReference type="ChEBI" id="CHEBI:60240"/>
        <label>1</label>
    </ligand>
</feature>
<dbReference type="PANTHER" id="PTHR10819:SF3">
    <property type="entry name" value="PHOSPHOTRIESTERASE-RELATED PROTEIN"/>
    <property type="match status" value="1"/>
</dbReference>
<dbReference type="AlphaFoldDB" id="A0A3Q9BL47"/>
<dbReference type="InterPro" id="IPR032466">
    <property type="entry name" value="Metal_Hydrolase"/>
</dbReference>
<dbReference type="KEGG" id="jeh:EJN90_09110"/>
<keyword evidence="2" id="KW-0378">Hydrolase</keyword>
<feature type="binding site" evidence="3">
    <location>
        <position position="124"/>
    </location>
    <ligand>
        <name>a divalent metal cation</name>
        <dbReference type="ChEBI" id="CHEBI:60240"/>
        <label>2</label>
    </ligand>
</feature>
<evidence type="ECO:0000313" key="5">
    <source>
        <dbReference type="EMBL" id="AZP04781.1"/>
    </source>
</evidence>
<evidence type="ECO:0000313" key="6">
    <source>
        <dbReference type="Proteomes" id="UP000273326"/>
    </source>
</evidence>
<dbReference type="SUPFAM" id="SSF51556">
    <property type="entry name" value="Metallo-dependent hydrolases"/>
    <property type="match status" value="1"/>
</dbReference>
<dbReference type="OrthoDB" id="105927at2"/>
<organism evidence="5 6">
    <name type="scientific">Jeotgalibaca ciconiae</name>
    <dbReference type="NCBI Taxonomy" id="2496265"/>
    <lineage>
        <taxon>Bacteria</taxon>
        <taxon>Bacillati</taxon>
        <taxon>Bacillota</taxon>
        <taxon>Bacilli</taxon>
        <taxon>Lactobacillales</taxon>
        <taxon>Carnobacteriaceae</taxon>
        <taxon>Jeotgalibaca</taxon>
    </lineage>
</organism>
<comment type="similarity">
    <text evidence="4">Belongs to the metallo-dependent hydrolases superfamily. Phosphotriesterase family.</text>
</comment>
<dbReference type="PANTHER" id="PTHR10819">
    <property type="entry name" value="PHOSPHOTRIESTERASE-RELATED"/>
    <property type="match status" value="1"/>
</dbReference>
<dbReference type="Proteomes" id="UP000273326">
    <property type="component" value="Chromosome"/>
</dbReference>
<evidence type="ECO:0000256" key="4">
    <source>
        <dbReference type="PROSITE-ProRule" id="PRU00679"/>
    </source>
</evidence>
<comment type="caution">
    <text evidence="4">Lacks conserved residue(s) required for the propagation of feature annotation.</text>
</comment>
<accession>A0A3Q9BL47</accession>
<keyword evidence="6" id="KW-1185">Reference proteome</keyword>
<reference evidence="6" key="1">
    <citation type="submission" date="2018-12" db="EMBL/GenBank/DDBJ databases">
        <title>Complete genome sequencing of Jeotgalibaca sp. H21T32.</title>
        <authorList>
            <person name="Bae J.-W."/>
            <person name="Lee S.-Y."/>
        </authorList>
    </citation>
    <scope>NUCLEOTIDE SEQUENCE [LARGE SCALE GENOMIC DNA]</scope>
    <source>
        <strain evidence="6">H21T32</strain>
    </source>
</reference>
<evidence type="ECO:0000256" key="3">
    <source>
        <dbReference type="PIRSR" id="PIRSR601559-52"/>
    </source>
</evidence>
<sequence>MPLVDGITYAHEHTTIDLSSLKQTEDTNLNCFEETIQEYQKLYKKGVRNIIDVTVRGMKRNPEYVKRVAEASGINIIQSTGWYQDKFLPEYISEKTVEELAKMMIKDIEEGIDGSSIKAELIGEIGTSKNEMTDRERKVFEAAVLAQKQTGVPITTHTTLGTFGKEQVAFFKEQGANLSRIVIGHVDLTGDTEYVLDLLREGVYVEFDTVGKENYMSDRTRLEMLAAIEKEGYTDRVFLSMDITRRSHLEYRGGLGYSFLLDSFIPLLREGGITEQFIGKMLINNPKEFFQAKKEEIVQ</sequence>
<dbReference type="Pfam" id="PF02126">
    <property type="entry name" value="PTE"/>
    <property type="match status" value="1"/>
</dbReference>
<feature type="binding site" evidence="3">
    <location>
        <position position="124"/>
    </location>
    <ligand>
        <name>a divalent metal cation</name>
        <dbReference type="ChEBI" id="CHEBI:60240"/>
        <label>1</label>
    </ligand>
</feature>
<dbReference type="InterPro" id="IPR001559">
    <property type="entry name" value="Phosphotriesterase"/>
</dbReference>
<feature type="binding site" evidence="3">
    <location>
        <position position="11"/>
    </location>
    <ligand>
        <name>a divalent metal cation</name>
        <dbReference type="ChEBI" id="CHEBI:60240"/>
        <label>1</label>
    </ligand>
</feature>
<dbReference type="PROSITE" id="PS51347">
    <property type="entry name" value="PHOSPHOTRIESTERASE_2"/>
    <property type="match status" value="1"/>
</dbReference>
<dbReference type="RefSeq" id="WP_126110518.1">
    <property type="nucleotide sequence ID" value="NZ_CP034465.1"/>
</dbReference>
<comment type="cofactor">
    <cofactor evidence="3">
        <name>a divalent metal cation</name>
        <dbReference type="ChEBI" id="CHEBI:60240"/>
    </cofactor>
    <text evidence="3">Binds 2 divalent metal cations per subunit.</text>
</comment>
<keyword evidence="1 3" id="KW-0479">Metal-binding</keyword>
<dbReference type="GO" id="GO:0016787">
    <property type="term" value="F:hydrolase activity"/>
    <property type="evidence" value="ECO:0007669"/>
    <property type="project" value="UniProtKB-KW"/>
</dbReference>
<feature type="binding site" evidence="3">
    <location>
        <position position="13"/>
    </location>
    <ligand>
        <name>a divalent metal cation</name>
        <dbReference type="ChEBI" id="CHEBI:60240"/>
        <label>1</label>
    </ligand>
</feature>